<organism evidence="7 8">
    <name type="scientific">Actinomortierella ambigua</name>
    <dbReference type="NCBI Taxonomy" id="1343610"/>
    <lineage>
        <taxon>Eukaryota</taxon>
        <taxon>Fungi</taxon>
        <taxon>Fungi incertae sedis</taxon>
        <taxon>Mucoromycota</taxon>
        <taxon>Mortierellomycotina</taxon>
        <taxon>Mortierellomycetes</taxon>
        <taxon>Mortierellales</taxon>
        <taxon>Mortierellaceae</taxon>
        <taxon>Actinomortierella</taxon>
    </lineage>
</organism>
<name>A0A9P6UCD2_9FUNG</name>
<proteinExistence type="inferred from homology"/>
<comment type="subcellular location">
    <subcellularLocation>
        <location evidence="1">Endomembrane system</location>
        <topology evidence="1">Multi-pass membrane protein</topology>
    </subcellularLocation>
</comment>
<sequence>MHYCVTLVFGLAAFISLIIAGILNFHLLWSLLGWIIAFLIIFIEVPLCLKCCPTSPKFDAFMTKFQNSYFRATGYTVFAIIMWLAVGFGPSWQAFSAIFLTIAAVSYAVSAARHQTPAQSTLTGGSGVSTIV</sequence>
<evidence type="ECO:0000256" key="4">
    <source>
        <dbReference type="ARBA" id="ARBA00022989"/>
    </source>
</evidence>
<evidence type="ECO:0000313" key="7">
    <source>
        <dbReference type="EMBL" id="KAG0268873.1"/>
    </source>
</evidence>
<reference evidence="7" key="1">
    <citation type="journal article" date="2020" name="Fungal Divers.">
        <title>Resolving the Mortierellaceae phylogeny through synthesis of multi-gene phylogenetics and phylogenomics.</title>
        <authorList>
            <person name="Vandepol N."/>
            <person name="Liber J."/>
            <person name="Desiro A."/>
            <person name="Na H."/>
            <person name="Kennedy M."/>
            <person name="Barry K."/>
            <person name="Grigoriev I.V."/>
            <person name="Miller A.N."/>
            <person name="O'Donnell K."/>
            <person name="Stajich J.E."/>
            <person name="Bonito G."/>
        </authorList>
    </citation>
    <scope>NUCLEOTIDE SEQUENCE</scope>
    <source>
        <strain evidence="7">BC1065</strain>
    </source>
</reference>
<evidence type="ECO:0000256" key="2">
    <source>
        <dbReference type="ARBA" id="ARBA00005738"/>
    </source>
</evidence>
<feature type="transmembrane region" description="Helical" evidence="6">
    <location>
        <begin position="92"/>
        <end position="112"/>
    </location>
</feature>
<keyword evidence="5 6" id="KW-0472">Membrane</keyword>
<dbReference type="Proteomes" id="UP000807716">
    <property type="component" value="Unassembled WGS sequence"/>
</dbReference>
<dbReference type="OrthoDB" id="5591789at2759"/>
<dbReference type="GO" id="GO:0016192">
    <property type="term" value="P:vesicle-mediated transport"/>
    <property type="evidence" value="ECO:0007669"/>
    <property type="project" value="TreeGrafter"/>
</dbReference>
<accession>A0A9P6UCD2</accession>
<keyword evidence="8" id="KW-1185">Reference proteome</keyword>
<gene>
    <name evidence="7" type="primary">TVP18</name>
    <name evidence="7" type="ORF">DFQ27_005468</name>
</gene>
<feature type="transmembrane region" description="Helical" evidence="6">
    <location>
        <begin position="69"/>
        <end position="86"/>
    </location>
</feature>
<dbReference type="PANTHER" id="PTHR13314">
    <property type="entry name" value="CALCIUM CHANNEL FLOWER HOMOLOG"/>
    <property type="match status" value="1"/>
</dbReference>
<comment type="similarity">
    <text evidence="2">Belongs to the TVP18 family.</text>
</comment>
<evidence type="ECO:0000256" key="3">
    <source>
        <dbReference type="ARBA" id="ARBA00022692"/>
    </source>
</evidence>
<evidence type="ECO:0000313" key="8">
    <source>
        <dbReference type="Proteomes" id="UP000807716"/>
    </source>
</evidence>
<dbReference type="PANTHER" id="PTHR13314:SF2">
    <property type="entry name" value="CALCIUM CHANNEL FLOWER HOMOLOG"/>
    <property type="match status" value="1"/>
</dbReference>
<dbReference type="Pfam" id="PF10233">
    <property type="entry name" value="Cg6151-P"/>
    <property type="match status" value="1"/>
</dbReference>
<keyword evidence="4 6" id="KW-1133">Transmembrane helix</keyword>
<comment type="caution">
    <text evidence="7">The sequence shown here is derived from an EMBL/GenBank/DDBJ whole genome shotgun (WGS) entry which is preliminary data.</text>
</comment>
<evidence type="ECO:0000256" key="5">
    <source>
        <dbReference type="ARBA" id="ARBA00023136"/>
    </source>
</evidence>
<protein>
    <submittedName>
        <fullName evidence="7">Golgi apparatus membrane protein tvp18</fullName>
    </submittedName>
</protein>
<evidence type="ECO:0000256" key="6">
    <source>
        <dbReference type="SAM" id="Phobius"/>
    </source>
</evidence>
<feature type="transmembrane region" description="Helical" evidence="6">
    <location>
        <begin position="30"/>
        <end position="49"/>
    </location>
</feature>
<dbReference type="SMART" id="SM01077">
    <property type="entry name" value="Cg6151-P"/>
    <property type="match status" value="1"/>
</dbReference>
<dbReference type="InterPro" id="IPR019365">
    <property type="entry name" value="TVP18/Ca-channel_flower"/>
</dbReference>
<dbReference type="GO" id="GO:0012505">
    <property type="term" value="C:endomembrane system"/>
    <property type="evidence" value="ECO:0007669"/>
    <property type="project" value="UniProtKB-SubCell"/>
</dbReference>
<evidence type="ECO:0000256" key="1">
    <source>
        <dbReference type="ARBA" id="ARBA00004127"/>
    </source>
</evidence>
<dbReference type="GO" id="GO:0016020">
    <property type="term" value="C:membrane"/>
    <property type="evidence" value="ECO:0007669"/>
    <property type="project" value="InterPro"/>
</dbReference>
<dbReference type="AlphaFoldDB" id="A0A9P6UCD2"/>
<keyword evidence="3 6" id="KW-0812">Transmembrane</keyword>
<dbReference type="EMBL" id="JAAAJB010000039">
    <property type="protein sequence ID" value="KAG0268873.1"/>
    <property type="molecule type" value="Genomic_DNA"/>
</dbReference>